<keyword evidence="2" id="KW-1185">Reference proteome</keyword>
<dbReference type="Proteomes" id="UP000314294">
    <property type="component" value="Unassembled WGS sequence"/>
</dbReference>
<protein>
    <submittedName>
        <fullName evidence="1">Uncharacterized protein</fullName>
    </submittedName>
</protein>
<dbReference type="EMBL" id="SRLO01000054">
    <property type="protein sequence ID" value="TNN80453.1"/>
    <property type="molecule type" value="Genomic_DNA"/>
</dbReference>
<organism evidence="1 2">
    <name type="scientific">Liparis tanakae</name>
    <name type="common">Tanaka's snailfish</name>
    <dbReference type="NCBI Taxonomy" id="230148"/>
    <lineage>
        <taxon>Eukaryota</taxon>
        <taxon>Metazoa</taxon>
        <taxon>Chordata</taxon>
        <taxon>Craniata</taxon>
        <taxon>Vertebrata</taxon>
        <taxon>Euteleostomi</taxon>
        <taxon>Actinopterygii</taxon>
        <taxon>Neopterygii</taxon>
        <taxon>Teleostei</taxon>
        <taxon>Neoteleostei</taxon>
        <taxon>Acanthomorphata</taxon>
        <taxon>Eupercaria</taxon>
        <taxon>Perciformes</taxon>
        <taxon>Cottioidei</taxon>
        <taxon>Cottales</taxon>
        <taxon>Liparidae</taxon>
        <taxon>Liparis</taxon>
    </lineage>
</organism>
<proteinExistence type="predicted"/>
<name>A0A4Z2ITD7_9TELE</name>
<accession>A0A4Z2ITD7</accession>
<evidence type="ECO:0000313" key="2">
    <source>
        <dbReference type="Proteomes" id="UP000314294"/>
    </source>
</evidence>
<evidence type="ECO:0000313" key="1">
    <source>
        <dbReference type="EMBL" id="TNN80453.1"/>
    </source>
</evidence>
<reference evidence="1 2" key="1">
    <citation type="submission" date="2019-03" db="EMBL/GenBank/DDBJ databases">
        <title>First draft genome of Liparis tanakae, snailfish: a comprehensive survey of snailfish specific genes.</title>
        <authorList>
            <person name="Kim W."/>
            <person name="Song I."/>
            <person name="Jeong J.-H."/>
            <person name="Kim D."/>
            <person name="Kim S."/>
            <person name="Ryu S."/>
            <person name="Song J.Y."/>
            <person name="Lee S.K."/>
        </authorList>
    </citation>
    <scope>NUCLEOTIDE SEQUENCE [LARGE SCALE GENOMIC DNA]</scope>
    <source>
        <tissue evidence="1">Muscle</tissue>
    </source>
</reference>
<dbReference type="AlphaFoldDB" id="A0A4Z2ITD7"/>
<comment type="caution">
    <text evidence="1">The sequence shown here is derived from an EMBL/GenBank/DDBJ whole genome shotgun (WGS) entry which is preliminary data.</text>
</comment>
<gene>
    <name evidence="1" type="ORF">EYF80_009192</name>
</gene>
<sequence length="92" mass="10154">MMVSMSFSASSILYSVDIRPSSTDFIGQEEAAHTVRSQQSYYCIGITELLHLARSPKRYPACERGVSTAAPGPWTPSAHRPPFYISCSHPSF</sequence>